<dbReference type="AlphaFoldDB" id="A0A5Q0M6E4"/>
<dbReference type="InterPro" id="IPR000873">
    <property type="entry name" value="AMP-dep_synth/lig_dom"/>
</dbReference>
<protein>
    <submittedName>
        <fullName evidence="3">AMP-binding protein</fullName>
    </submittedName>
</protein>
<dbReference type="Pfam" id="PF00501">
    <property type="entry name" value="AMP-binding"/>
    <property type="match status" value="1"/>
</dbReference>
<dbReference type="SUPFAM" id="SSF56801">
    <property type="entry name" value="Acetyl-CoA synthetase-like"/>
    <property type="match status" value="1"/>
</dbReference>
<dbReference type="PANTHER" id="PTHR43767:SF1">
    <property type="entry name" value="NONRIBOSOMAL PEPTIDE SYNTHASE PES1 (EUROFUNG)-RELATED"/>
    <property type="match status" value="1"/>
</dbReference>
<dbReference type="InterPro" id="IPR042099">
    <property type="entry name" value="ANL_N_sf"/>
</dbReference>
<sequence length="571" mass="62456">MDPVFPTHPGVIERPESPLHLDRQYARDGVPEQVHVPETSLFANLEMSARRFPAKPAIHFYGATLTYGALLQEVEHMAGYLQRVCGVERGDRVLLFSQNCPQFISAYFAILRADAVVVPVNAMLLEDELRHIVADSGAVAGFCAQELAGHLAPLVGTTSLRHVVVHAYGDALPADDAGFTVPDWLRERAHAEAGFAGGVRWQDAVAAQARPGPAMAGPDDLCMLPYTSGTTGAPKACMHTHRTAMSSVAGARLWRHTNAEAIFLASAPFFHLLGLQNCVNGVVYSGATVVLLPRWDRETAAELIERYRVTCWGAPPPMLVDFFAQPGIEARDLRCLVQVGGGGAAMPEGTARLMRERYGLTYSEGYGLTETASFLLANPLHRPKPGCLGVQTFGVDARIIDPETLKALPQGETGEIVVHGAQVMRGYWNQLEANAESFLVIDGKRFFRTGDLGCMDEDGYFAMRDRLKRMINASGYKVWPAEVEAMLHGHPAIQESCVIASRDERRGETVKAVVVLRADARDTNEADILAWCRETMASYKAPRLVAIVDRLPRSATGKVAWRELQDAEMRA</sequence>
<proteinExistence type="predicted"/>
<gene>
    <name evidence="3" type="ORF">GFK26_15250</name>
</gene>
<name>A0A5Q0M6E4_VARPD</name>
<evidence type="ECO:0000313" key="3">
    <source>
        <dbReference type="EMBL" id="QFZ84012.1"/>
    </source>
</evidence>
<dbReference type="InterPro" id="IPR025110">
    <property type="entry name" value="AMP-bd_C"/>
</dbReference>
<dbReference type="Proteomes" id="UP000326780">
    <property type="component" value="Chromosome"/>
</dbReference>
<organism evidence="3 4">
    <name type="scientific">Variovorax paradoxus</name>
    <dbReference type="NCBI Taxonomy" id="34073"/>
    <lineage>
        <taxon>Bacteria</taxon>
        <taxon>Pseudomonadati</taxon>
        <taxon>Pseudomonadota</taxon>
        <taxon>Betaproteobacteria</taxon>
        <taxon>Burkholderiales</taxon>
        <taxon>Comamonadaceae</taxon>
        <taxon>Variovorax</taxon>
    </lineage>
</organism>
<evidence type="ECO:0000313" key="4">
    <source>
        <dbReference type="Proteomes" id="UP000326780"/>
    </source>
</evidence>
<accession>A0A5Q0M6E4</accession>
<dbReference type="Gene3D" id="3.40.50.12780">
    <property type="entry name" value="N-terminal domain of ligase-like"/>
    <property type="match status" value="1"/>
</dbReference>
<feature type="domain" description="AMP-binding enzyme C-terminal" evidence="2">
    <location>
        <begin position="482"/>
        <end position="558"/>
    </location>
</feature>
<dbReference type="Gene3D" id="3.30.300.30">
    <property type="match status" value="1"/>
</dbReference>
<dbReference type="InterPro" id="IPR020845">
    <property type="entry name" value="AMP-binding_CS"/>
</dbReference>
<dbReference type="InterPro" id="IPR050237">
    <property type="entry name" value="ATP-dep_AMP-bd_enzyme"/>
</dbReference>
<feature type="domain" description="AMP-dependent synthetase/ligase" evidence="1">
    <location>
        <begin position="46"/>
        <end position="428"/>
    </location>
</feature>
<evidence type="ECO:0000259" key="1">
    <source>
        <dbReference type="Pfam" id="PF00501"/>
    </source>
</evidence>
<dbReference type="EMBL" id="CP045644">
    <property type="protein sequence ID" value="QFZ84012.1"/>
    <property type="molecule type" value="Genomic_DNA"/>
</dbReference>
<reference evidence="3 4" key="1">
    <citation type="submission" date="2019-10" db="EMBL/GenBank/DDBJ databases">
        <title>Complete genome sequence of Variovorax paradoxus 5C-2.</title>
        <authorList>
            <person name="Gogoleva N.E."/>
            <person name="Balkin A.S."/>
        </authorList>
    </citation>
    <scope>NUCLEOTIDE SEQUENCE [LARGE SCALE GENOMIC DNA]</scope>
    <source>
        <strain evidence="3 4">5C-2</strain>
    </source>
</reference>
<dbReference type="PANTHER" id="PTHR43767">
    <property type="entry name" value="LONG-CHAIN-FATTY-ACID--COA LIGASE"/>
    <property type="match status" value="1"/>
</dbReference>
<dbReference type="NCBIfam" id="NF006181">
    <property type="entry name" value="PRK08314.1"/>
    <property type="match status" value="1"/>
</dbReference>
<dbReference type="InterPro" id="IPR045851">
    <property type="entry name" value="AMP-bd_C_sf"/>
</dbReference>
<dbReference type="GO" id="GO:0016878">
    <property type="term" value="F:acid-thiol ligase activity"/>
    <property type="evidence" value="ECO:0007669"/>
    <property type="project" value="UniProtKB-ARBA"/>
</dbReference>
<dbReference type="RefSeq" id="WP_153282665.1">
    <property type="nucleotide sequence ID" value="NZ_CP045644.1"/>
</dbReference>
<dbReference type="Pfam" id="PF13193">
    <property type="entry name" value="AMP-binding_C"/>
    <property type="match status" value="1"/>
</dbReference>
<dbReference type="PROSITE" id="PS00455">
    <property type="entry name" value="AMP_BINDING"/>
    <property type="match status" value="1"/>
</dbReference>
<evidence type="ECO:0000259" key="2">
    <source>
        <dbReference type="Pfam" id="PF13193"/>
    </source>
</evidence>